<feature type="transmembrane region" description="Helical" evidence="6">
    <location>
        <begin position="288"/>
        <end position="313"/>
    </location>
</feature>
<keyword evidence="2" id="KW-1003">Cell membrane</keyword>
<feature type="domain" description="MacB-like periplasmic core" evidence="8">
    <location>
        <begin position="21"/>
        <end position="246"/>
    </location>
</feature>
<dbReference type="Pfam" id="PF12704">
    <property type="entry name" value="MacB_PCD"/>
    <property type="match status" value="2"/>
</dbReference>
<comment type="caution">
    <text evidence="9">The sequence shown here is derived from an EMBL/GenBank/DDBJ whole genome shotgun (WGS) entry which is preliminary data.</text>
</comment>
<feature type="transmembrane region" description="Helical" evidence="6">
    <location>
        <begin position="673"/>
        <end position="695"/>
    </location>
</feature>
<feature type="domain" description="ABC3 transporter permease C-terminal" evidence="7">
    <location>
        <begin position="676"/>
        <end position="789"/>
    </location>
</feature>
<feature type="domain" description="MacB-like periplasmic core" evidence="8">
    <location>
        <begin position="436"/>
        <end position="633"/>
    </location>
</feature>
<evidence type="ECO:0000259" key="7">
    <source>
        <dbReference type="Pfam" id="PF02687"/>
    </source>
</evidence>
<dbReference type="RefSeq" id="WP_199597076.1">
    <property type="nucleotide sequence ID" value="NZ_JAEHJZ010000004.1"/>
</dbReference>
<protein>
    <submittedName>
        <fullName evidence="9">ABC transporter permease</fullName>
    </submittedName>
</protein>
<evidence type="ECO:0000256" key="1">
    <source>
        <dbReference type="ARBA" id="ARBA00004651"/>
    </source>
</evidence>
<keyword evidence="10" id="KW-1185">Reference proteome</keyword>
<feature type="transmembrane region" description="Helical" evidence="6">
    <location>
        <begin position="756"/>
        <end position="777"/>
    </location>
</feature>
<organism evidence="9 10">
    <name type="scientific">Gelidibacter salicanalis</name>
    <dbReference type="NCBI Taxonomy" id="291193"/>
    <lineage>
        <taxon>Bacteria</taxon>
        <taxon>Pseudomonadati</taxon>
        <taxon>Bacteroidota</taxon>
        <taxon>Flavobacteriia</taxon>
        <taxon>Flavobacteriales</taxon>
        <taxon>Flavobacteriaceae</taxon>
        <taxon>Gelidibacter</taxon>
    </lineage>
</organism>
<evidence type="ECO:0000256" key="2">
    <source>
        <dbReference type="ARBA" id="ARBA00022475"/>
    </source>
</evidence>
<dbReference type="AlphaFoldDB" id="A0A934NI32"/>
<feature type="transmembrane region" description="Helical" evidence="6">
    <location>
        <begin position="334"/>
        <end position="361"/>
    </location>
</feature>
<evidence type="ECO:0000256" key="5">
    <source>
        <dbReference type="ARBA" id="ARBA00023136"/>
    </source>
</evidence>
<keyword evidence="3 6" id="KW-0812">Transmembrane</keyword>
<evidence type="ECO:0000256" key="4">
    <source>
        <dbReference type="ARBA" id="ARBA00022989"/>
    </source>
</evidence>
<dbReference type="InterPro" id="IPR050250">
    <property type="entry name" value="Macrolide_Exporter_MacB"/>
</dbReference>
<keyword evidence="5 6" id="KW-0472">Membrane</keyword>
<dbReference type="PANTHER" id="PTHR30572:SF18">
    <property type="entry name" value="ABC-TYPE MACROLIDE FAMILY EXPORT SYSTEM PERMEASE COMPONENT 2"/>
    <property type="match status" value="1"/>
</dbReference>
<dbReference type="Proteomes" id="UP000662373">
    <property type="component" value="Unassembled WGS sequence"/>
</dbReference>
<evidence type="ECO:0000259" key="8">
    <source>
        <dbReference type="Pfam" id="PF12704"/>
    </source>
</evidence>
<dbReference type="EMBL" id="JAEHJZ010000004">
    <property type="protein sequence ID" value="MBJ7879614.1"/>
    <property type="molecule type" value="Genomic_DNA"/>
</dbReference>
<dbReference type="PANTHER" id="PTHR30572">
    <property type="entry name" value="MEMBRANE COMPONENT OF TRANSPORTER-RELATED"/>
    <property type="match status" value="1"/>
</dbReference>
<feature type="domain" description="ABC3 transporter permease C-terminal" evidence="7">
    <location>
        <begin position="293"/>
        <end position="409"/>
    </location>
</feature>
<name>A0A934NI32_9FLAO</name>
<feature type="transmembrane region" description="Helical" evidence="6">
    <location>
        <begin position="427"/>
        <end position="450"/>
    </location>
</feature>
<sequence length="796" mass="90109">MKISYYLKIVYRNFISQRPYSFLNLIGLSIGLSIAFIALLSVTEHTGYDTHHENSKQIHRLLLQNSFDNEKTRTINLALTHRFKEDIPEINNMFVFHLNYLRVQDSIVEPEMIGASPEIFDVLSFDIIEGGVHSFNTELKTIVISESTALKHFGETPVVGKTIAVISDNFFGQEADYGTNAEYTIVAVFKDFPKKSFFKPTLIIPIENSKRYHSEKEMIYQGGGYQTFLSLANNTSAKKVVDKINEIGKEIDEKYDGKGTVYSLQAIADIHLFSDDVNEIRTGSIKEVLFYVIIGTLVLTISLLNFLLLYTAVTKRRFKELSIHKVHGLNKSGLLKLFLFEAMSISVVSAGIAVFLMKLAIPVFNEFTNSKLEFNSADNYGFIIYGIVLIVFIAMLTGAYFAFYVWRHNTIETLSGSTSKKGHNFFLKNDAVVVQIGIVAFMLIFSIGFYKQLDYMINSDKGYNPNNLIAFSIPKSKTAVIKEGLLRYPLIDSVTIGQTLSLPNGLTQTMIIKVNGVPKAVKLDANEVDSNYIPIYQLELIKGQNFTEAYKRDDVIINEAAVKHLGLGDDPLGENQFVGNVIGVLKDFHFSSFHKVIEPYIFLRKDESAQTSSKFESLENITIKYRNGDYKEVVQIINKIKEENNLSVKWDPPSDLSSLYEKSYQNEKTFQKAILILTALAIFITILGLIGMSLFKTQQKTKEIGIRKVNGATVTEIMLMLNKDFIKWVVIAFVIACPIAYYAMRKWLENFAYKTSLSWWVFALAGVFTLVIALVTVSWQTYRAATRNPVESLRDE</sequence>
<evidence type="ECO:0000313" key="10">
    <source>
        <dbReference type="Proteomes" id="UP000662373"/>
    </source>
</evidence>
<dbReference type="InterPro" id="IPR025857">
    <property type="entry name" value="MacB_PCD"/>
</dbReference>
<dbReference type="InterPro" id="IPR003838">
    <property type="entry name" value="ABC3_permease_C"/>
</dbReference>
<dbReference type="GO" id="GO:0005886">
    <property type="term" value="C:plasma membrane"/>
    <property type="evidence" value="ECO:0007669"/>
    <property type="project" value="UniProtKB-SubCell"/>
</dbReference>
<keyword evidence="4 6" id="KW-1133">Transmembrane helix</keyword>
<gene>
    <name evidence="9" type="ORF">JEM65_02945</name>
</gene>
<dbReference type="Pfam" id="PF02687">
    <property type="entry name" value="FtsX"/>
    <property type="match status" value="2"/>
</dbReference>
<evidence type="ECO:0000256" key="6">
    <source>
        <dbReference type="SAM" id="Phobius"/>
    </source>
</evidence>
<proteinExistence type="predicted"/>
<comment type="subcellular location">
    <subcellularLocation>
        <location evidence="1">Cell membrane</location>
        <topology evidence="1">Multi-pass membrane protein</topology>
    </subcellularLocation>
</comment>
<evidence type="ECO:0000256" key="3">
    <source>
        <dbReference type="ARBA" id="ARBA00022692"/>
    </source>
</evidence>
<dbReference type="GO" id="GO:0022857">
    <property type="term" value="F:transmembrane transporter activity"/>
    <property type="evidence" value="ECO:0007669"/>
    <property type="project" value="TreeGrafter"/>
</dbReference>
<reference evidence="9 10" key="1">
    <citation type="submission" date="2020-09" db="EMBL/GenBank/DDBJ databases">
        <title>Draft genome of Gelidibacter salicanalis PAMC21136.</title>
        <authorList>
            <person name="Park H."/>
        </authorList>
    </citation>
    <scope>NUCLEOTIDE SEQUENCE [LARGE SCALE GENOMIC DNA]</scope>
    <source>
        <strain evidence="9 10">PAMC21136</strain>
    </source>
</reference>
<feature type="transmembrane region" description="Helical" evidence="6">
    <location>
        <begin position="21"/>
        <end position="42"/>
    </location>
</feature>
<feature type="transmembrane region" description="Helical" evidence="6">
    <location>
        <begin position="381"/>
        <end position="406"/>
    </location>
</feature>
<feature type="transmembrane region" description="Helical" evidence="6">
    <location>
        <begin position="725"/>
        <end position="744"/>
    </location>
</feature>
<evidence type="ECO:0000313" key="9">
    <source>
        <dbReference type="EMBL" id="MBJ7879614.1"/>
    </source>
</evidence>
<accession>A0A934NI32</accession>